<feature type="transmembrane region" description="Helical" evidence="1">
    <location>
        <begin position="141"/>
        <end position="164"/>
    </location>
</feature>
<feature type="transmembrane region" description="Helical" evidence="1">
    <location>
        <begin position="47"/>
        <end position="65"/>
    </location>
</feature>
<gene>
    <name evidence="2" type="ORF">NEZAVI_LOCUS7480</name>
</gene>
<evidence type="ECO:0000313" key="3">
    <source>
        <dbReference type="Proteomes" id="UP001152798"/>
    </source>
</evidence>
<organism evidence="2 3">
    <name type="scientific">Nezara viridula</name>
    <name type="common">Southern green stink bug</name>
    <name type="synonym">Cimex viridulus</name>
    <dbReference type="NCBI Taxonomy" id="85310"/>
    <lineage>
        <taxon>Eukaryota</taxon>
        <taxon>Metazoa</taxon>
        <taxon>Ecdysozoa</taxon>
        <taxon>Arthropoda</taxon>
        <taxon>Hexapoda</taxon>
        <taxon>Insecta</taxon>
        <taxon>Pterygota</taxon>
        <taxon>Neoptera</taxon>
        <taxon>Paraneoptera</taxon>
        <taxon>Hemiptera</taxon>
        <taxon>Heteroptera</taxon>
        <taxon>Panheteroptera</taxon>
        <taxon>Pentatomomorpha</taxon>
        <taxon>Pentatomoidea</taxon>
        <taxon>Pentatomidae</taxon>
        <taxon>Pentatominae</taxon>
        <taxon>Nezara</taxon>
    </lineage>
</organism>
<dbReference type="EMBL" id="OV725080">
    <property type="protein sequence ID" value="CAH1397695.1"/>
    <property type="molecule type" value="Genomic_DNA"/>
</dbReference>
<reference evidence="2" key="1">
    <citation type="submission" date="2022-01" db="EMBL/GenBank/DDBJ databases">
        <authorList>
            <person name="King R."/>
        </authorList>
    </citation>
    <scope>NUCLEOTIDE SEQUENCE</scope>
</reference>
<dbReference type="Proteomes" id="UP001152798">
    <property type="component" value="Chromosome 4"/>
</dbReference>
<accession>A0A9P0H8U2</accession>
<proteinExistence type="predicted"/>
<evidence type="ECO:0000313" key="2">
    <source>
        <dbReference type="EMBL" id="CAH1397695.1"/>
    </source>
</evidence>
<keyword evidence="1" id="KW-1133">Transmembrane helix</keyword>
<keyword evidence="1" id="KW-0472">Membrane</keyword>
<feature type="transmembrane region" description="Helical" evidence="1">
    <location>
        <begin position="108"/>
        <end position="129"/>
    </location>
</feature>
<evidence type="ECO:0000256" key="1">
    <source>
        <dbReference type="SAM" id="Phobius"/>
    </source>
</evidence>
<keyword evidence="3" id="KW-1185">Reference proteome</keyword>
<dbReference type="AlphaFoldDB" id="A0A9P0H8U2"/>
<protein>
    <submittedName>
        <fullName evidence="2">Uncharacterized protein</fullName>
    </submittedName>
</protein>
<feature type="transmembrane region" description="Helical" evidence="1">
    <location>
        <begin position="77"/>
        <end position="96"/>
    </location>
</feature>
<name>A0A9P0H8U2_NEZVI</name>
<sequence>MGYLVVTFFRQRYRLSELVKLILSYTKFLGSSVIDEVDGQWSVSSSLLAFNFFISLVASLALYLTFTKNEVVYGDSYLLQSLLLFEYSLFFASRIVNLFSQVGRVNTVYGLQLLVVFINIFTVLVDELYHIIYLKSSDQIGVNFGQVIVLLLCLTYVSSLTYSITSSCERTVVKVRLMIAYLLFQGKEFNTLLYQLMVTDKTSVMSKNIGAAVTTYLVILIQFAQPTPS</sequence>
<keyword evidence="1" id="KW-0812">Transmembrane</keyword>
<dbReference type="OrthoDB" id="6366728at2759"/>